<comment type="caution">
    <text evidence="1">The sequence shown here is derived from an EMBL/GenBank/DDBJ whole genome shotgun (WGS) entry which is preliminary data.</text>
</comment>
<name>A0A366HXQ7_9GAMM</name>
<accession>A0A366HXQ7</accession>
<protein>
    <submittedName>
        <fullName evidence="1">Uncharacterized protein</fullName>
    </submittedName>
</protein>
<organism evidence="1 2">
    <name type="scientific">Brenneria salicis ATCC 15712 = DSM 30166</name>
    <dbReference type="NCBI Taxonomy" id="714314"/>
    <lineage>
        <taxon>Bacteria</taxon>
        <taxon>Pseudomonadati</taxon>
        <taxon>Pseudomonadota</taxon>
        <taxon>Gammaproteobacteria</taxon>
        <taxon>Enterobacterales</taxon>
        <taxon>Pectobacteriaceae</taxon>
        <taxon>Brenneria</taxon>
    </lineage>
</organism>
<evidence type="ECO:0000313" key="2">
    <source>
        <dbReference type="Proteomes" id="UP000253046"/>
    </source>
</evidence>
<dbReference type="EMBL" id="QNRY01000060">
    <property type="protein sequence ID" value="RBP57733.1"/>
    <property type="molecule type" value="Genomic_DNA"/>
</dbReference>
<keyword evidence="2" id="KW-1185">Reference proteome</keyword>
<dbReference type="AlphaFoldDB" id="A0A366HXQ7"/>
<reference evidence="1 2" key="1">
    <citation type="submission" date="2018-06" db="EMBL/GenBank/DDBJ databases">
        <title>Genomic Encyclopedia of Type Strains, Phase IV (KMG-IV): sequencing the most valuable type-strain genomes for metagenomic binning, comparative biology and taxonomic classification.</title>
        <authorList>
            <person name="Goeker M."/>
        </authorList>
    </citation>
    <scope>NUCLEOTIDE SEQUENCE [LARGE SCALE GENOMIC DNA]</scope>
    <source>
        <strain evidence="1 2">DSM 30166</strain>
    </source>
</reference>
<sequence>MASITLAGRMAGNPLNHKTVQKLMQHLNLASCIRRKKYNSYKGRYGKAAENSLNRQFTANKPNQKWGTDVTEFNIGGEKLY</sequence>
<gene>
    <name evidence="1" type="ORF">DES54_16019</name>
</gene>
<proteinExistence type="predicted"/>
<dbReference type="Proteomes" id="UP000253046">
    <property type="component" value="Unassembled WGS sequence"/>
</dbReference>
<evidence type="ECO:0000313" key="1">
    <source>
        <dbReference type="EMBL" id="RBP57733.1"/>
    </source>
</evidence>